<reference evidence="2" key="2">
    <citation type="journal article" date="2008" name="Nucleic Acids Res.">
        <title>The rice annotation project database (RAP-DB): 2008 update.</title>
        <authorList>
            <consortium name="The rice annotation project (RAP)"/>
        </authorList>
    </citation>
    <scope>GENOME REANNOTATION</scope>
    <source>
        <strain evidence="2">cv. Nipponbare</strain>
    </source>
</reference>
<evidence type="ECO:0000313" key="1">
    <source>
        <dbReference type="EMBL" id="AAN06836.1"/>
    </source>
</evidence>
<dbReference type="SUPFAM" id="SSF74650">
    <property type="entry name" value="Galactose mutarotase-like"/>
    <property type="match status" value="1"/>
</dbReference>
<evidence type="ECO:0008006" key="3">
    <source>
        <dbReference type="Google" id="ProtNLM"/>
    </source>
</evidence>
<proteinExistence type="predicted"/>
<dbReference type="PANTHER" id="PTHR11122:SF18">
    <property type="entry name" value="PHOTOSYNTHETIC NDH SUBUNIT OF SUBCOMPLEX B 2, CHLOROPLASTIC"/>
    <property type="match status" value="1"/>
</dbReference>
<organism evidence="1 2">
    <name type="scientific">Oryza sativa subsp. japonica</name>
    <name type="common">Rice</name>
    <dbReference type="NCBI Taxonomy" id="39947"/>
    <lineage>
        <taxon>Eukaryota</taxon>
        <taxon>Viridiplantae</taxon>
        <taxon>Streptophyta</taxon>
        <taxon>Embryophyta</taxon>
        <taxon>Tracheophyta</taxon>
        <taxon>Spermatophyta</taxon>
        <taxon>Magnoliopsida</taxon>
        <taxon>Liliopsida</taxon>
        <taxon>Poales</taxon>
        <taxon>Poaceae</taxon>
        <taxon>BOP clade</taxon>
        <taxon>Oryzoideae</taxon>
        <taxon>Oryzeae</taxon>
        <taxon>Oryzinae</taxon>
        <taxon>Oryza</taxon>
        <taxon>Oryza sativa</taxon>
    </lineage>
</organism>
<dbReference type="Proteomes" id="UP000000763">
    <property type="component" value="Chromosome 3"/>
</dbReference>
<sequence length="399" mass="42718">MATSSLLPLHLPTRPSAVKASAAATAAAAPTPQSLEESFGRKGLRFAADPATGAPTAELSVRNGSSLQLRLADGLVTSYRPKVYWKDDGCREVLHTVAGAGAGGEVKGGVGLALSEVSSSGAAESLLVGSEWSVVDADSDSYDAVQLVNDNWVLDLHPVLSRQAQTELDSLMTILASQQLQHTEQDVELGCTKGSGTLEVTYVVTLYPLSMATAVMVKNNGKKPVSLTSAMLSHIKFDKRRGTAVEGLRGCPYCSHPPPAAGFALLTPAEAMKREDGGWFGGGGGEEPRQGVWTVEDNLYTILKKKVSRVYAAPPEERKKRIYSTAPSKFTTIDQNSGLGFRVVRMGYEDMYLCSPGEMYRKFGKDYFLCTGTASMLVPVVVNPGEEWRAAQVIEHDNL</sequence>
<dbReference type="GO" id="GO:0003824">
    <property type="term" value="F:catalytic activity"/>
    <property type="evidence" value="ECO:0007669"/>
    <property type="project" value="InterPro"/>
</dbReference>
<reference evidence="2" key="1">
    <citation type="journal article" date="2005" name="Nature">
        <title>The map-based sequence of the rice genome.</title>
        <authorList>
            <consortium name="International rice genome sequencing project (IRGSP)"/>
            <person name="Matsumoto T."/>
            <person name="Wu J."/>
            <person name="Kanamori H."/>
            <person name="Katayose Y."/>
            <person name="Fujisawa M."/>
            <person name="Namiki N."/>
            <person name="Mizuno H."/>
            <person name="Yamamoto K."/>
            <person name="Antonio B.A."/>
            <person name="Baba T."/>
            <person name="Sakata K."/>
            <person name="Nagamura Y."/>
            <person name="Aoki H."/>
            <person name="Arikawa K."/>
            <person name="Arita K."/>
            <person name="Bito T."/>
            <person name="Chiden Y."/>
            <person name="Fujitsuka N."/>
            <person name="Fukunaka R."/>
            <person name="Hamada M."/>
            <person name="Harada C."/>
            <person name="Hayashi A."/>
            <person name="Hijishita S."/>
            <person name="Honda M."/>
            <person name="Hosokawa S."/>
            <person name="Ichikawa Y."/>
            <person name="Idonuma A."/>
            <person name="Iijima M."/>
            <person name="Ikeda M."/>
            <person name="Ikeno M."/>
            <person name="Ito K."/>
            <person name="Ito S."/>
            <person name="Ito T."/>
            <person name="Ito Y."/>
            <person name="Ito Y."/>
            <person name="Iwabuchi A."/>
            <person name="Kamiya K."/>
            <person name="Karasawa W."/>
            <person name="Kurita K."/>
            <person name="Katagiri S."/>
            <person name="Kikuta A."/>
            <person name="Kobayashi H."/>
            <person name="Kobayashi N."/>
            <person name="Machita K."/>
            <person name="Maehara T."/>
            <person name="Masukawa M."/>
            <person name="Mizubayashi T."/>
            <person name="Mukai Y."/>
            <person name="Nagasaki H."/>
            <person name="Nagata Y."/>
            <person name="Naito S."/>
            <person name="Nakashima M."/>
            <person name="Nakama Y."/>
            <person name="Nakamichi Y."/>
            <person name="Nakamura M."/>
            <person name="Meguro A."/>
            <person name="Negishi M."/>
            <person name="Ohta I."/>
            <person name="Ohta T."/>
            <person name="Okamoto M."/>
            <person name="Ono N."/>
            <person name="Saji S."/>
            <person name="Sakaguchi M."/>
            <person name="Sakai K."/>
            <person name="Shibata M."/>
            <person name="Shimokawa T."/>
            <person name="Song J."/>
            <person name="Takazaki Y."/>
            <person name="Terasawa K."/>
            <person name="Tsugane M."/>
            <person name="Tsuji K."/>
            <person name="Ueda S."/>
            <person name="Waki K."/>
            <person name="Yamagata H."/>
            <person name="Yamamoto M."/>
            <person name="Yamamoto S."/>
            <person name="Yamane H."/>
            <person name="Yoshiki S."/>
            <person name="Yoshihara R."/>
            <person name="Yukawa K."/>
            <person name="Zhong H."/>
            <person name="Yano M."/>
            <person name="Yuan Q."/>
            <person name="Ouyang S."/>
            <person name="Liu J."/>
            <person name="Jones K.M."/>
            <person name="Gansberger K."/>
            <person name="Moffat K."/>
            <person name="Hill J."/>
            <person name="Bera J."/>
            <person name="Fadrosh D."/>
            <person name="Jin S."/>
            <person name="Johri S."/>
            <person name="Kim M."/>
            <person name="Overton L."/>
            <person name="Reardon M."/>
            <person name="Tsitrin T."/>
            <person name="Vuong H."/>
            <person name="Weaver B."/>
            <person name="Ciecko A."/>
            <person name="Tallon L."/>
            <person name="Jackson J."/>
            <person name="Pai G."/>
            <person name="Aken S.V."/>
            <person name="Utterback T."/>
            <person name="Reidmuller S."/>
            <person name="Feldblyum T."/>
            <person name="Hsiao J."/>
            <person name="Zismann V."/>
            <person name="Iobst S."/>
            <person name="de Vazeille A.R."/>
            <person name="Buell C.R."/>
            <person name="Ying K."/>
            <person name="Li Y."/>
            <person name="Lu T."/>
            <person name="Huang Y."/>
            <person name="Zhao Q."/>
            <person name="Feng Q."/>
            <person name="Zhang L."/>
            <person name="Zhu J."/>
            <person name="Weng Q."/>
            <person name="Mu J."/>
            <person name="Lu Y."/>
            <person name="Fan D."/>
            <person name="Liu Y."/>
            <person name="Guan J."/>
            <person name="Zhang Y."/>
            <person name="Yu S."/>
            <person name="Liu X."/>
            <person name="Zhang Y."/>
            <person name="Hong G."/>
            <person name="Han B."/>
            <person name="Choisne N."/>
            <person name="Demange N."/>
            <person name="Orjeda G."/>
            <person name="Samain S."/>
            <person name="Cattolico L."/>
            <person name="Pelletier E."/>
            <person name="Couloux A."/>
            <person name="Segurens B."/>
            <person name="Wincker P."/>
            <person name="D'Hont A."/>
            <person name="Scarpelli C."/>
            <person name="Weissenbach J."/>
            <person name="Salanoubat M."/>
            <person name="Quetier F."/>
            <person name="Yu Y."/>
            <person name="Kim H.R."/>
            <person name="Rambo T."/>
            <person name="Currie J."/>
            <person name="Collura K."/>
            <person name="Luo M."/>
            <person name="Yang T."/>
            <person name="Ammiraju J.S.S."/>
            <person name="Engler F."/>
            <person name="Soderlund C."/>
            <person name="Wing R.A."/>
            <person name="Palmer L.E."/>
            <person name="de la Bastide M."/>
            <person name="Spiegel L."/>
            <person name="Nascimento L."/>
            <person name="Zutavern T."/>
            <person name="O'Shaughnessy A."/>
            <person name="Dike S."/>
            <person name="Dedhia N."/>
            <person name="Preston R."/>
            <person name="Balija V."/>
            <person name="McCombie W.R."/>
            <person name="Chow T."/>
            <person name="Chen H."/>
            <person name="Chung M."/>
            <person name="Chen C."/>
            <person name="Shaw J."/>
            <person name="Wu H."/>
            <person name="Hsiao K."/>
            <person name="Chao Y."/>
            <person name="Chu M."/>
            <person name="Cheng C."/>
            <person name="Hour A."/>
            <person name="Lee P."/>
            <person name="Lin S."/>
            <person name="Lin Y."/>
            <person name="Liou J."/>
            <person name="Liu S."/>
            <person name="Hsing Y."/>
            <person name="Raghuvanshi S."/>
            <person name="Mohanty A."/>
            <person name="Bharti A.K."/>
            <person name="Gaur A."/>
            <person name="Gupta V."/>
            <person name="Kumar D."/>
            <person name="Ravi V."/>
            <person name="Vij S."/>
            <person name="Kapur A."/>
            <person name="Khurana P."/>
            <person name="Khurana P."/>
            <person name="Khurana J.P."/>
            <person name="Tyagi A.K."/>
            <person name="Gaikwad K."/>
            <person name="Singh A."/>
            <person name="Dalal V."/>
            <person name="Srivastava S."/>
            <person name="Dixit A."/>
            <person name="Pal A.K."/>
            <person name="Ghazi I.A."/>
            <person name="Yadav M."/>
            <person name="Pandit A."/>
            <person name="Bhargava A."/>
            <person name="Sureshbabu K."/>
            <person name="Batra K."/>
            <person name="Sharma T.R."/>
            <person name="Mohapatra T."/>
            <person name="Singh N.K."/>
            <person name="Messing J."/>
            <person name="Nelson A.B."/>
            <person name="Fuks G."/>
            <person name="Kavchok S."/>
            <person name="Keizer G."/>
            <person name="Linton E."/>
            <person name="Llaca V."/>
            <person name="Song R."/>
            <person name="Tanyolac B."/>
            <person name="Young S."/>
            <person name="Ho-Il K."/>
            <person name="Hahn J.H."/>
            <person name="Sangsakoo G."/>
            <person name="Vanavichit A."/>
            <person name="de Mattos Luiz.A.T."/>
            <person name="Zimmer P.D."/>
            <person name="Malone G."/>
            <person name="Dellagostin O."/>
            <person name="de Oliveira A.C."/>
            <person name="Bevan M."/>
            <person name="Bancroft I."/>
            <person name="Minx P."/>
            <person name="Cordum H."/>
            <person name="Wilson R."/>
            <person name="Cheng Z."/>
            <person name="Jin W."/>
            <person name="Jiang J."/>
            <person name="Leong S.A."/>
            <person name="Iwama H."/>
            <person name="Gojobori T."/>
            <person name="Itoh T."/>
            <person name="Niimura Y."/>
            <person name="Fujii Y."/>
            <person name="Habara T."/>
            <person name="Sakai H."/>
            <person name="Sato Y."/>
            <person name="Wilson G."/>
            <person name="Kumar K."/>
            <person name="McCouch S."/>
            <person name="Juretic N."/>
            <person name="Hoen D."/>
            <person name="Wright S."/>
            <person name="Bruskiewich R."/>
            <person name="Bureau T."/>
            <person name="Miyao A."/>
            <person name="Hirochika H."/>
            <person name="Nishikawa T."/>
            <person name="Kadowaki K."/>
            <person name="Sugiura M."/>
            <person name="Burr B."/>
            <person name="Sasaki T."/>
        </authorList>
    </citation>
    <scope>NUCLEOTIDE SEQUENCE [LARGE SCALE GENOMIC DNA]</scope>
    <source>
        <strain evidence="2">cv. Nipponbare</strain>
    </source>
</reference>
<accession>Q8H8C2</accession>
<dbReference type="InterPro" id="IPR014718">
    <property type="entry name" value="GH-type_carb-bd"/>
</dbReference>
<dbReference type="InterPro" id="IPR011013">
    <property type="entry name" value="Gal_mutarotase_sf_dom"/>
</dbReference>
<dbReference type="GO" id="GO:0005975">
    <property type="term" value="P:carbohydrate metabolic process"/>
    <property type="evidence" value="ECO:0007669"/>
    <property type="project" value="InterPro"/>
</dbReference>
<evidence type="ECO:0000313" key="2">
    <source>
        <dbReference type="Proteomes" id="UP000000763"/>
    </source>
</evidence>
<dbReference type="PANTHER" id="PTHR11122">
    <property type="entry name" value="APOSPORY-ASSOCIATED PROTEIN C-RELATED"/>
    <property type="match status" value="1"/>
</dbReference>
<dbReference type="Gene3D" id="2.70.98.10">
    <property type="match status" value="1"/>
</dbReference>
<dbReference type="AlphaFoldDB" id="Q8H8C2"/>
<protein>
    <recommendedName>
        <fullName evidence="3">Photosynthetic NDH subunit of subcomplex B 2, chloroplastic</fullName>
    </recommendedName>
</protein>
<dbReference type="EMBL" id="AC099401">
    <property type="protein sequence ID" value="AAN06836.1"/>
    <property type="molecule type" value="Genomic_DNA"/>
</dbReference>
<dbReference type="GO" id="GO:0030246">
    <property type="term" value="F:carbohydrate binding"/>
    <property type="evidence" value="ECO:0007669"/>
    <property type="project" value="InterPro"/>
</dbReference>
<name>Q8H8C2_ORYSJ</name>
<gene>
    <name evidence="1" type="primary">OJ1134F05.7</name>
</gene>